<organism evidence="1">
    <name type="scientific">Homalodisca liturata</name>
    <dbReference type="NCBI Taxonomy" id="320908"/>
    <lineage>
        <taxon>Eukaryota</taxon>
        <taxon>Metazoa</taxon>
        <taxon>Ecdysozoa</taxon>
        <taxon>Arthropoda</taxon>
        <taxon>Hexapoda</taxon>
        <taxon>Insecta</taxon>
        <taxon>Pterygota</taxon>
        <taxon>Neoptera</taxon>
        <taxon>Paraneoptera</taxon>
        <taxon>Hemiptera</taxon>
        <taxon>Auchenorrhyncha</taxon>
        <taxon>Membracoidea</taxon>
        <taxon>Cicadellidae</taxon>
        <taxon>Cicadellinae</taxon>
        <taxon>Proconiini</taxon>
        <taxon>Homalodisca</taxon>
    </lineage>
</organism>
<sequence length="111" mass="12776">EHVVPYYIIKYDMLDILAPEPAADAGLEFHLDATMAASVLKKLKEMRCNAKLIKLHWLVPADTMAGLLIDVLEGSILTDERVDEKIVEKYLDRDRLGGQERLRNLYNLYKF</sequence>
<proteinExistence type="predicted"/>
<dbReference type="EMBL" id="GECU01013869">
    <property type="protein sequence ID" value="JAS93837.1"/>
    <property type="molecule type" value="Transcribed_RNA"/>
</dbReference>
<protein>
    <submittedName>
        <fullName evidence="1">Uncharacterized protein</fullName>
    </submittedName>
</protein>
<feature type="non-terminal residue" evidence="1">
    <location>
        <position position="111"/>
    </location>
</feature>
<feature type="non-terminal residue" evidence="1">
    <location>
        <position position="1"/>
    </location>
</feature>
<reference evidence="1" key="1">
    <citation type="submission" date="2015-11" db="EMBL/GenBank/DDBJ databases">
        <title>De novo transcriptome assembly of four potential Pierce s Disease insect vectors from Arizona vineyards.</title>
        <authorList>
            <person name="Tassone E.E."/>
        </authorList>
    </citation>
    <scope>NUCLEOTIDE SEQUENCE</scope>
</reference>
<dbReference type="AlphaFoldDB" id="A0A1B6J3S9"/>
<name>A0A1B6J3S9_9HEMI</name>
<gene>
    <name evidence="1" type="ORF">g.55659</name>
</gene>
<accession>A0A1B6J3S9</accession>
<evidence type="ECO:0000313" key="1">
    <source>
        <dbReference type="EMBL" id="JAS93837.1"/>
    </source>
</evidence>